<dbReference type="GO" id="GO:0031222">
    <property type="term" value="P:arabinan catabolic process"/>
    <property type="evidence" value="ECO:0007669"/>
    <property type="project" value="TreeGrafter"/>
</dbReference>
<dbReference type="InterPro" id="IPR044993">
    <property type="entry name" value="BXL"/>
</dbReference>
<keyword evidence="4" id="KW-0326">Glycosidase</keyword>
<dbReference type="EMBL" id="CAJOBC010009328">
    <property type="protein sequence ID" value="CAF3985092.1"/>
    <property type="molecule type" value="Genomic_DNA"/>
</dbReference>
<dbReference type="InterPro" id="IPR013783">
    <property type="entry name" value="Ig-like_fold"/>
</dbReference>
<dbReference type="InterPro" id="IPR036962">
    <property type="entry name" value="Glyco_hydro_3_N_sf"/>
</dbReference>
<dbReference type="SMART" id="SM01217">
    <property type="entry name" value="Fn3_like"/>
    <property type="match status" value="1"/>
</dbReference>
<dbReference type="InterPro" id="IPR002772">
    <property type="entry name" value="Glyco_hydro_3_C"/>
</dbReference>
<dbReference type="GO" id="GO:0045493">
    <property type="term" value="P:xylan catabolic process"/>
    <property type="evidence" value="ECO:0007669"/>
    <property type="project" value="InterPro"/>
</dbReference>
<evidence type="ECO:0000313" key="7">
    <source>
        <dbReference type="EMBL" id="CAF3985092.1"/>
    </source>
</evidence>
<evidence type="ECO:0000256" key="3">
    <source>
        <dbReference type="ARBA" id="ARBA00022801"/>
    </source>
</evidence>
<dbReference type="InterPro" id="IPR001764">
    <property type="entry name" value="Glyco_hydro_3_N"/>
</dbReference>
<evidence type="ECO:0000259" key="5">
    <source>
        <dbReference type="SMART" id="SM01217"/>
    </source>
</evidence>
<dbReference type="Pfam" id="PF00933">
    <property type="entry name" value="Glyco_hydro_3"/>
    <property type="match status" value="1"/>
</dbReference>
<dbReference type="PRINTS" id="PR00133">
    <property type="entry name" value="GLHYDRLASE3"/>
</dbReference>
<dbReference type="PANTHER" id="PTHR42721:SF3">
    <property type="entry name" value="BETA-D-XYLOSIDASE 5-RELATED"/>
    <property type="match status" value="1"/>
</dbReference>
<dbReference type="Proteomes" id="UP000681722">
    <property type="component" value="Unassembled WGS sequence"/>
</dbReference>
<dbReference type="SUPFAM" id="SSF52279">
    <property type="entry name" value="Beta-D-glucan exohydrolase, C-terminal domain"/>
    <property type="match status" value="1"/>
</dbReference>
<dbReference type="Pfam" id="PF14310">
    <property type="entry name" value="Fn3-like"/>
    <property type="match status" value="1"/>
</dbReference>
<keyword evidence="8" id="KW-1185">Reference proteome</keyword>
<dbReference type="Gene3D" id="3.40.50.1700">
    <property type="entry name" value="Glycoside hydrolase family 3 C-terminal domain"/>
    <property type="match status" value="1"/>
</dbReference>
<comment type="similarity">
    <text evidence="1">Belongs to the glycosyl hydrolase 3 family.</text>
</comment>
<dbReference type="Gene3D" id="3.20.20.300">
    <property type="entry name" value="Glycoside hydrolase, family 3, N-terminal domain"/>
    <property type="match status" value="1"/>
</dbReference>
<sequence length="819" mass="91378">MSLTFNSLLTSSHHYIVTSLHRHIITSLRRCIVTSPHRYIVTSLHRYVVTSLHRYVAGDDATKQRRNDVTIKISAFQNIQWKNYEQVFTETSMEQLGEQCLKPEIIQLIPMYGPLSTFPICNQSLPSRQRAADLISRMTTAEKITQMVNSAVAIPRLGLPKFQWWSEALHGLAGSPGVSFGGDLPSATSFPMPINLGATFNMSLVHHMGDVISTEARAFNNEGRAGLVFFTPNINIFRDPRWGRGQETPGEDPFLTSEYVYALINGLQRGDDERYLKIAADCKHYAAYDLEHWNGTDRTQFNAIVSNQDLIETYLPPFESCIRDARVASIMCSYNAVNGIPSCANQFLLQTLARESYHLDGFVVSDCDAVGTIMGGHHYTNTVQDTVAVALHAGTDLDCGSFYGQHTQTALDNKTIVEADIDRALTRTFNVLVRLGYFDPPEQQPYRKLSKIDVDTNESRQLALEAAQQSIVLLKNVKKALPLNINQLENKKIALIGPTANATELMQGNYHGHAPFLIDPLTAFRNVTQGHSINVTFAYGCKVNDSDESGFAAAIELAQSSDLVIFFGGINQTIEREGHDRTSIGLSDTQLSLIKQLEKVVRSPLHVVIMSGSGLDLSYVRDSDQSGSLIWMGYAGQSGGLALANVIMFDMQMRSSPTNPGRTYKFYTGQPVFPFGYGLSYTTFNYSWEENHSTNEILSIGSLIKNKNNDEGKIRVHLYRVNVTNIGEMFGDDVVLAYVTPPTISFNDPTPPIKRLFGFQRVRLDVNQTIQVFFPLNIQSLLTITHDGSKWLEPGAFTILIGQKHMHTLHLRGKPTRWS</sequence>
<dbReference type="Pfam" id="PF01915">
    <property type="entry name" value="Glyco_hydro_3_C"/>
    <property type="match status" value="1"/>
</dbReference>
<dbReference type="GO" id="GO:0009044">
    <property type="term" value="F:xylan 1,4-beta-xylosidase activity"/>
    <property type="evidence" value="ECO:0007669"/>
    <property type="project" value="InterPro"/>
</dbReference>
<dbReference type="SUPFAM" id="SSF51445">
    <property type="entry name" value="(Trans)glycosidases"/>
    <property type="match status" value="1"/>
</dbReference>
<feature type="domain" description="Fibronectin type III-like" evidence="5">
    <location>
        <begin position="733"/>
        <end position="805"/>
    </location>
</feature>
<keyword evidence="2" id="KW-0732">Signal</keyword>
<evidence type="ECO:0000256" key="2">
    <source>
        <dbReference type="ARBA" id="ARBA00022729"/>
    </source>
</evidence>
<dbReference type="Gene3D" id="2.60.40.10">
    <property type="entry name" value="Immunoglobulins"/>
    <property type="match status" value="1"/>
</dbReference>
<reference evidence="6" key="1">
    <citation type="submission" date="2021-02" db="EMBL/GenBank/DDBJ databases">
        <authorList>
            <person name="Nowell W R."/>
        </authorList>
    </citation>
    <scope>NUCLEOTIDE SEQUENCE</scope>
</reference>
<dbReference type="InterPro" id="IPR036881">
    <property type="entry name" value="Glyco_hydro_3_C_sf"/>
</dbReference>
<dbReference type="EMBL" id="CAJNOQ010009323">
    <property type="protein sequence ID" value="CAF1221740.1"/>
    <property type="molecule type" value="Genomic_DNA"/>
</dbReference>
<protein>
    <recommendedName>
        <fullName evidence="5">Fibronectin type III-like domain-containing protein</fullName>
    </recommendedName>
</protein>
<keyword evidence="3" id="KW-0378">Hydrolase</keyword>
<evidence type="ECO:0000313" key="8">
    <source>
        <dbReference type="Proteomes" id="UP000663829"/>
    </source>
</evidence>
<proteinExistence type="inferred from homology"/>
<name>A0A814XWP9_9BILA</name>
<accession>A0A814XWP9</accession>
<dbReference type="OrthoDB" id="47059at2759"/>
<dbReference type="Proteomes" id="UP000663829">
    <property type="component" value="Unassembled WGS sequence"/>
</dbReference>
<evidence type="ECO:0000256" key="1">
    <source>
        <dbReference type="ARBA" id="ARBA00005336"/>
    </source>
</evidence>
<dbReference type="InterPro" id="IPR017853">
    <property type="entry name" value="GH"/>
</dbReference>
<evidence type="ECO:0000313" key="6">
    <source>
        <dbReference type="EMBL" id="CAF1221740.1"/>
    </source>
</evidence>
<evidence type="ECO:0000256" key="4">
    <source>
        <dbReference type="ARBA" id="ARBA00023295"/>
    </source>
</evidence>
<dbReference type="InterPro" id="IPR026891">
    <property type="entry name" value="Fn3-like"/>
</dbReference>
<dbReference type="AlphaFoldDB" id="A0A814XWP9"/>
<dbReference type="PANTHER" id="PTHR42721">
    <property type="entry name" value="SUGAR HYDROLASE-RELATED"/>
    <property type="match status" value="1"/>
</dbReference>
<comment type="caution">
    <text evidence="6">The sequence shown here is derived from an EMBL/GenBank/DDBJ whole genome shotgun (WGS) entry which is preliminary data.</text>
</comment>
<dbReference type="GO" id="GO:0046556">
    <property type="term" value="F:alpha-L-arabinofuranosidase activity"/>
    <property type="evidence" value="ECO:0007669"/>
    <property type="project" value="TreeGrafter"/>
</dbReference>
<organism evidence="6 8">
    <name type="scientific">Didymodactylos carnosus</name>
    <dbReference type="NCBI Taxonomy" id="1234261"/>
    <lineage>
        <taxon>Eukaryota</taxon>
        <taxon>Metazoa</taxon>
        <taxon>Spiralia</taxon>
        <taxon>Gnathifera</taxon>
        <taxon>Rotifera</taxon>
        <taxon>Eurotatoria</taxon>
        <taxon>Bdelloidea</taxon>
        <taxon>Philodinida</taxon>
        <taxon>Philodinidae</taxon>
        <taxon>Didymodactylos</taxon>
    </lineage>
</organism>
<gene>
    <name evidence="6" type="ORF">GPM918_LOCUS24721</name>
    <name evidence="7" type="ORF">SRO942_LOCUS24726</name>
</gene>